<feature type="region of interest" description="Disordered" evidence="3">
    <location>
        <begin position="29"/>
        <end position="65"/>
    </location>
</feature>
<dbReference type="Pfam" id="PF13407">
    <property type="entry name" value="Peripla_BP_4"/>
    <property type="match status" value="1"/>
</dbReference>
<proteinExistence type="inferred from homology"/>
<evidence type="ECO:0000256" key="1">
    <source>
        <dbReference type="ARBA" id="ARBA00004196"/>
    </source>
</evidence>
<dbReference type="Proteomes" id="UP000184386">
    <property type="component" value="Unassembled WGS sequence"/>
</dbReference>
<accession>A0A1M6W8R8</accession>
<dbReference type="SUPFAM" id="SSF53822">
    <property type="entry name" value="Periplasmic binding protein-like I"/>
    <property type="match status" value="1"/>
</dbReference>
<dbReference type="InterPro" id="IPR028082">
    <property type="entry name" value="Peripla_BP_I"/>
</dbReference>
<dbReference type="STRING" id="1121322.SAMN02745136_03623"/>
<dbReference type="AlphaFoldDB" id="A0A1M6W8R8"/>
<sequence length="367" mass="38726">MGKRKLWRSLTAVLLVALMIFGAVGCSSRTTGDNSGKKETADKSNGDQTKEGGTSSGGTVETANASFVGDPSEEYYMVTFLSGYSYWKTCYKGFEDAAKQFGVTSVYGGTTEYDVNEAVTAFEQICAKKPAGIAVSCMDADAYAPVIDKAVADGVNIVTFDSDSPNSDRITFLGTENYAAGAAAANYIGDKLGGSGKVAAVTTTGQSNINERIKGFSETLAANYPNIKLVQVVDSGSDEVTCASNVAGLLTNNPDLKYVFCALLLASTGTQQALAEANLTGKIKVVAFDTDDATLDAIKNGAVEATVSQAPYAQGYWSMVYLYFIKHGLINPVDGWMEKGYPSLPKTADSGASIVTKETCDNYYISK</sequence>
<protein>
    <submittedName>
        <fullName evidence="6">Monosaccharide ABC transporter substrate-binding protein, CUT2 family</fullName>
    </submittedName>
</protein>
<keyword evidence="4" id="KW-0732">Signal</keyword>
<feature type="chain" id="PRO_5039302774" evidence="4">
    <location>
        <begin position="26"/>
        <end position="367"/>
    </location>
</feature>
<dbReference type="EMBL" id="FRAC01000019">
    <property type="protein sequence ID" value="SHK90028.1"/>
    <property type="molecule type" value="Genomic_DNA"/>
</dbReference>
<keyword evidence="7" id="KW-1185">Reference proteome</keyword>
<evidence type="ECO:0000259" key="5">
    <source>
        <dbReference type="Pfam" id="PF13407"/>
    </source>
</evidence>
<comment type="similarity">
    <text evidence="2">Belongs to the bacterial solute-binding protein 2 family.</text>
</comment>
<feature type="domain" description="Periplasmic binding protein" evidence="5">
    <location>
        <begin position="82"/>
        <end position="322"/>
    </location>
</feature>
<dbReference type="GO" id="GO:0030246">
    <property type="term" value="F:carbohydrate binding"/>
    <property type="evidence" value="ECO:0007669"/>
    <property type="project" value="TreeGrafter"/>
</dbReference>
<dbReference type="RefSeq" id="WP_073278252.1">
    <property type="nucleotide sequence ID" value="NZ_FRAC01000019.1"/>
</dbReference>
<feature type="signal peptide" evidence="4">
    <location>
        <begin position="1"/>
        <end position="25"/>
    </location>
</feature>
<organism evidence="6 7">
    <name type="scientific">Anaerocolumna jejuensis DSM 15929</name>
    <dbReference type="NCBI Taxonomy" id="1121322"/>
    <lineage>
        <taxon>Bacteria</taxon>
        <taxon>Bacillati</taxon>
        <taxon>Bacillota</taxon>
        <taxon>Clostridia</taxon>
        <taxon>Lachnospirales</taxon>
        <taxon>Lachnospiraceae</taxon>
        <taxon>Anaerocolumna</taxon>
    </lineage>
</organism>
<evidence type="ECO:0000313" key="7">
    <source>
        <dbReference type="Proteomes" id="UP000184386"/>
    </source>
</evidence>
<dbReference type="GO" id="GO:0030288">
    <property type="term" value="C:outer membrane-bounded periplasmic space"/>
    <property type="evidence" value="ECO:0007669"/>
    <property type="project" value="TreeGrafter"/>
</dbReference>
<dbReference type="PROSITE" id="PS51257">
    <property type="entry name" value="PROKAR_LIPOPROTEIN"/>
    <property type="match status" value="1"/>
</dbReference>
<gene>
    <name evidence="6" type="ORF">SAMN02745136_03623</name>
</gene>
<dbReference type="InterPro" id="IPR025997">
    <property type="entry name" value="SBP_2_dom"/>
</dbReference>
<evidence type="ECO:0000256" key="2">
    <source>
        <dbReference type="ARBA" id="ARBA00007639"/>
    </source>
</evidence>
<evidence type="ECO:0000256" key="4">
    <source>
        <dbReference type="SAM" id="SignalP"/>
    </source>
</evidence>
<dbReference type="CDD" id="cd19969">
    <property type="entry name" value="PBP1_ABC_sugar_binding-like"/>
    <property type="match status" value="1"/>
</dbReference>
<evidence type="ECO:0000256" key="3">
    <source>
        <dbReference type="SAM" id="MobiDB-lite"/>
    </source>
</evidence>
<dbReference type="PANTHER" id="PTHR30036">
    <property type="entry name" value="D-XYLOSE-BINDING PERIPLASMIC PROTEIN"/>
    <property type="match status" value="1"/>
</dbReference>
<evidence type="ECO:0000313" key="6">
    <source>
        <dbReference type="EMBL" id="SHK90028.1"/>
    </source>
</evidence>
<dbReference type="InterPro" id="IPR050555">
    <property type="entry name" value="Bact_Solute-Bind_Prot2"/>
</dbReference>
<feature type="compositionally biased region" description="Basic and acidic residues" evidence="3">
    <location>
        <begin position="35"/>
        <end position="50"/>
    </location>
</feature>
<dbReference type="Gene3D" id="3.40.50.2300">
    <property type="match status" value="2"/>
</dbReference>
<comment type="subcellular location">
    <subcellularLocation>
        <location evidence="1">Cell envelope</location>
    </subcellularLocation>
</comment>
<name>A0A1M6W8R8_9FIRM</name>
<dbReference type="OrthoDB" id="9769193at2"/>
<reference evidence="6 7" key="1">
    <citation type="submission" date="2016-11" db="EMBL/GenBank/DDBJ databases">
        <authorList>
            <person name="Jaros S."/>
            <person name="Januszkiewicz K."/>
            <person name="Wedrychowicz H."/>
        </authorList>
    </citation>
    <scope>NUCLEOTIDE SEQUENCE [LARGE SCALE GENOMIC DNA]</scope>
    <source>
        <strain evidence="6 7">DSM 15929</strain>
    </source>
</reference>
<dbReference type="PANTHER" id="PTHR30036:SF7">
    <property type="entry name" value="ABC TRANSPORTER PERIPLASMIC-BINDING PROTEIN YPHF"/>
    <property type="match status" value="1"/>
</dbReference>